<dbReference type="Proteomes" id="UP001219518">
    <property type="component" value="Unassembled WGS sequence"/>
</dbReference>
<dbReference type="PANTHER" id="PTHR15109:SF3">
    <property type="entry name" value="PROTEIN FAM193B"/>
    <property type="match status" value="1"/>
</dbReference>
<feature type="compositionally biased region" description="Low complexity" evidence="4">
    <location>
        <begin position="1887"/>
        <end position="1898"/>
    </location>
</feature>
<feature type="region of interest" description="Disordered" evidence="4">
    <location>
        <begin position="1"/>
        <end position="220"/>
    </location>
</feature>
<feature type="domain" description="FAM193 C-terminal" evidence="5">
    <location>
        <begin position="2335"/>
        <end position="2391"/>
    </location>
</feature>
<feature type="region of interest" description="Disordered" evidence="4">
    <location>
        <begin position="1108"/>
        <end position="1141"/>
    </location>
</feature>
<dbReference type="InterPro" id="IPR029717">
    <property type="entry name" value="FAM193"/>
</dbReference>
<gene>
    <name evidence="6" type="ORF">KUF71_024147</name>
</gene>
<organism evidence="6 7">
    <name type="scientific">Frankliniella fusca</name>
    <dbReference type="NCBI Taxonomy" id="407009"/>
    <lineage>
        <taxon>Eukaryota</taxon>
        <taxon>Metazoa</taxon>
        <taxon>Ecdysozoa</taxon>
        <taxon>Arthropoda</taxon>
        <taxon>Hexapoda</taxon>
        <taxon>Insecta</taxon>
        <taxon>Pterygota</taxon>
        <taxon>Neoptera</taxon>
        <taxon>Paraneoptera</taxon>
        <taxon>Thysanoptera</taxon>
        <taxon>Terebrantia</taxon>
        <taxon>Thripoidea</taxon>
        <taxon>Thripidae</taxon>
        <taxon>Frankliniella</taxon>
    </lineage>
</organism>
<feature type="compositionally biased region" description="Basic and acidic residues" evidence="4">
    <location>
        <begin position="1385"/>
        <end position="1399"/>
    </location>
</feature>
<feature type="region of interest" description="Disordered" evidence="4">
    <location>
        <begin position="2100"/>
        <end position="2143"/>
    </location>
</feature>
<feature type="compositionally biased region" description="Low complexity" evidence="4">
    <location>
        <begin position="1362"/>
        <end position="1377"/>
    </location>
</feature>
<comment type="similarity">
    <text evidence="1">Belongs to the FAM193 family.</text>
</comment>
<evidence type="ECO:0000256" key="2">
    <source>
        <dbReference type="ARBA" id="ARBA00022553"/>
    </source>
</evidence>
<dbReference type="Pfam" id="PF15914">
    <property type="entry name" value="FAM193_C"/>
    <property type="match status" value="1"/>
</dbReference>
<feature type="compositionally biased region" description="Pro residues" evidence="4">
    <location>
        <begin position="1913"/>
        <end position="1923"/>
    </location>
</feature>
<feature type="compositionally biased region" description="Polar residues" evidence="4">
    <location>
        <begin position="1325"/>
        <end position="1353"/>
    </location>
</feature>
<proteinExistence type="inferred from homology"/>
<evidence type="ECO:0000313" key="7">
    <source>
        <dbReference type="Proteomes" id="UP001219518"/>
    </source>
</evidence>
<keyword evidence="2" id="KW-0597">Phosphoprotein</keyword>
<feature type="compositionally biased region" description="Acidic residues" evidence="4">
    <location>
        <begin position="1582"/>
        <end position="1604"/>
    </location>
</feature>
<feature type="compositionally biased region" description="Basic and acidic residues" evidence="4">
    <location>
        <begin position="73"/>
        <end position="93"/>
    </location>
</feature>
<feature type="compositionally biased region" description="Basic and acidic residues" evidence="4">
    <location>
        <begin position="1621"/>
        <end position="1657"/>
    </location>
</feature>
<feature type="compositionally biased region" description="Polar residues" evidence="4">
    <location>
        <begin position="2120"/>
        <end position="2133"/>
    </location>
</feature>
<name>A0AAE1I0I8_9NEOP</name>
<feature type="compositionally biased region" description="Basic and acidic residues" evidence="4">
    <location>
        <begin position="2006"/>
        <end position="2017"/>
    </location>
</feature>
<feature type="compositionally biased region" description="Low complexity" evidence="4">
    <location>
        <begin position="1008"/>
        <end position="1018"/>
    </location>
</feature>
<evidence type="ECO:0000313" key="6">
    <source>
        <dbReference type="EMBL" id="KAK3930790.1"/>
    </source>
</evidence>
<feature type="compositionally biased region" description="Basic residues" evidence="4">
    <location>
        <begin position="1077"/>
        <end position="1086"/>
    </location>
</feature>
<feature type="compositionally biased region" description="Basic residues" evidence="4">
    <location>
        <begin position="1122"/>
        <end position="1132"/>
    </location>
</feature>
<feature type="region of interest" description="Disordered" evidence="4">
    <location>
        <begin position="1573"/>
        <end position="1860"/>
    </location>
</feature>
<reference evidence="6" key="2">
    <citation type="journal article" date="2023" name="BMC Genomics">
        <title>Pest status, molecular evolution, and epigenetic factors derived from the genome assembly of Frankliniella fusca, a thysanopteran phytovirus vector.</title>
        <authorList>
            <person name="Catto M.A."/>
            <person name="Labadie P.E."/>
            <person name="Jacobson A.L."/>
            <person name="Kennedy G.G."/>
            <person name="Srinivasan R."/>
            <person name="Hunt B.G."/>
        </authorList>
    </citation>
    <scope>NUCLEOTIDE SEQUENCE</scope>
    <source>
        <strain evidence="6">PL_HMW_Pooled</strain>
    </source>
</reference>
<evidence type="ECO:0000256" key="3">
    <source>
        <dbReference type="ARBA" id="ARBA00023054"/>
    </source>
</evidence>
<feature type="compositionally biased region" description="Low complexity" evidence="4">
    <location>
        <begin position="2181"/>
        <end position="2193"/>
    </location>
</feature>
<feature type="compositionally biased region" description="Basic and acidic residues" evidence="4">
    <location>
        <begin position="1"/>
        <end position="13"/>
    </location>
</feature>
<feature type="compositionally biased region" description="Low complexity" evidence="4">
    <location>
        <begin position="1799"/>
        <end position="1841"/>
    </location>
</feature>
<feature type="region of interest" description="Disordered" evidence="4">
    <location>
        <begin position="1877"/>
        <end position="2056"/>
    </location>
</feature>
<protein>
    <submittedName>
        <fullName evidence="6">Protein FAM193A</fullName>
    </submittedName>
</protein>
<feature type="region of interest" description="Disordered" evidence="4">
    <location>
        <begin position="1031"/>
        <end position="1090"/>
    </location>
</feature>
<dbReference type="PANTHER" id="PTHR15109">
    <property type="entry name" value="AGAP004327-PA"/>
    <property type="match status" value="1"/>
</dbReference>
<feature type="compositionally biased region" description="Acidic residues" evidence="4">
    <location>
        <begin position="148"/>
        <end position="207"/>
    </location>
</feature>
<keyword evidence="7" id="KW-1185">Reference proteome</keyword>
<feature type="compositionally biased region" description="Polar residues" evidence="4">
    <location>
        <begin position="2195"/>
        <end position="2206"/>
    </location>
</feature>
<accession>A0AAE1I0I8</accession>
<sequence>MGDVLGKEGREDQLSDQNQENTERAEAEGAEAEEELPTDRNTVAPESSCSPGGGEQCLDVRDNLISDCELDENERNQAKEDHHTSASEAEKITNESPTPPCDDQSGAPSKNLKLSEPSLSPVILVPEETNVQKTKDIKSNSDDAGVYDVEESESDVDGVADADDEDGFEDDDEYEDYDDEDDEDDDDDDDEDEEGGMDADDEDDFGENDVQSPRKSETLVVDEMQTKRSEEIKINSDCVYSYSDSSDDSALRTKNKSGGRICDSMRRRKLMKAKDCAAPRSNISNQVDQTAMLSEAMTNLKLDNSRLEICDGNDNTIIQRLTSEAGYSTSIQEETTAQEDLMASESILLDGYQGQELPPNPVKTEDIVPNEEGHTSLNEEDIKELMRKEALQRQKESCTCESCESKRITLGEQRKLQAAWMELRHFVREVYRIIMQTAPDDCMPIVDSSQDEHMITIARRLTQSDPHQLYHRLQAQVHEVATAVKVRLKDISEDHHQDSLVATDFFEGLFYCYDKVSAAAKRVAPILEDLESKHLSRFNLTWELLNKAIYFQVVYNDSVISQKLPEMIALVTDKGQEFQGMIRFYMAFDDEMSIIQAMWRESFELLQKYNTNQAKIRAKQQMLLRDWEVFKAQRQRVQKASVEGMELINRHGPAALAVVETGSDCEEYIEVVVCPSCNIIQPCPCDECCLSHLFSCRAHQARLAELSPTLERMASDGAGDEPAIIGSEDRHGYGILRSTYGPSYYVPAELHPPPLRAGPKPCPFGCYCREESETVPNHCPAPDFPEQIGGYGDGPGVYSQHNSVDAQHPHFGNNQFQSTKTNHCHSYTDKDQANIKCVKQSTSNKLISSDVQHFNGVTKVELAGNNTLPFSPPGGQVVVQPQPQPRLRFTAGPGVNVPDTDNFPDPPADFAIPPTEFSGEVKTGAATKSNEPVKTIISRTGTTASFSPVSPSTKIGSLTSNGQEPIFVLTKAGAAPPSHIPSLQGKSVPPKEKRLSSSVPCTPPSTPPSSKSAPSGPTIQGLLEEALERKKAEMARAAAATASPQRTVVSPPSGPLPQPLLATAQAKPKVGHTCSSAKHKQHTHSPSHRDPKNCDCCFCEMFGHGAPPAAPTSHRFHENRQRLRSKLNKSRASKQQAVGGRAGAGASAVAAGAKSAAPGAAAAAAQRPQAAAASAARPAPAAAPAATLAAAAGAPKVSMGATASARPSAVGAPAAPAAGSPGASLVVKTAVPPLGAAGTSARVSVPGAPASGEAVTPGVTSSGAAAARAMAFNATSGLAQTGSAFIPTGGKAAVTSSVHTMTQSQGVRPSHVAAAKLAEAGMNKAKTQPVSGSKSIVTSSNQRLISSASTAGKGNQAPARGTTQATQTAPVAQKKVVTPPPPAPPKEEPPKKEDPRPIDELLDFIEGSSSSQQKAADSKKAAKKARQKQKKLDQQREEEVVQTPDVTITMLKESDAKGKGKKGSSKQTEEVISTIPSATAQSIRDRIKSQVGEVAKKMGTSDQPQMVTIRRVMEPNSSEPTVTITLKGATPDKDKVLFTLVNGQNEVVCHDQASSVPKTKKQRKLERRLLRQQQQQQILVEEGNEEEEEEAEFVEEEEAEEEIDLSQLTKTQRKKLRRLQRKQEEERLAEEERLREEEERLRIEEEKRRMEEEERLQQQRGRKNSKKEKAQKTQPQPTPQTNSKKNQKTNSKCQPGTEQKSAGKGSKVNSAPDSDEEFIVPVQMTKKERKKARKVQQLLEEEQRRQRQKEEEEKERQRQLELKEQKKKQKENQKLKQQQQKLLEKQQQKQKEIDKKQQPVKQSQQKQQLQNQQQQQQKQKQKQTPSKQQQQQQQQPTTTSKRGGRITTSIIPNPLTLGSYMPPVGSLEWTTQALAASRPSVTIQPASVGSSQSSLGGLEQRFSTTLTLNGKPIMPPPRQPSPEPTQDFSLENLKLPPGITITKVDPSQVAQRKPPVSKPQVTKTVVPNPPPTTIIAAPLSGNRPSGNYSSSGGQDPNSNVIVVDTGKLKQDIARREEEPEQVVTRKKKNNKNRKAQALAQSQATEPSARPQQPSQLPPFIYGMNSVSITPAGQPPPLMATPAPPPQAAIIKMNGNMVTIRNPAIHPTPQRYIGPDESVSRKPNSTSNSGPSLHQNRKENSNLPPRFANAKIAQQANGMNGFVPELNTASHRGQHFNPPTASHISHASHSSHPSLVPNTPQTSQTFEVSKPSRLQYDPPPRHFEPRPFETQQTPHVEVSSHRHFESSAIHHYDAAPRQHFDPGCHIETSSRSFEHPHMPRHYESPGHHFEHPGHLFNPTPQQMTAPAKHVIPQNYAAAIEGKKNKLKSNDDWQLLDNVFAPKDIDLDDGDIDDDERELEAFKRFCLQSVPPKRKEKVHLNIEDIVLKKKSSAVSCT</sequence>
<feature type="compositionally biased region" description="Polar residues" evidence="4">
    <location>
        <begin position="39"/>
        <end position="50"/>
    </location>
</feature>
<feature type="compositionally biased region" description="Basic and acidic residues" evidence="4">
    <location>
        <begin position="1430"/>
        <end position="1439"/>
    </location>
</feature>
<feature type="compositionally biased region" description="Basic residues" evidence="4">
    <location>
        <begin position="1611"/>
        <end position="1620"/>
    </location>
</feature>
<feature type="compositionally biased region" description="Basic and acidic residues" evidence="4">
    <location>
        <begin position="1741"/>
        <end position="1774"/>
    </location>
</feature>
<dbReference type="EMBL" id="JAHWGI010001412">
    <property type="protein sequence ID" value="KAK3930790.1"/>
    <property type="molecule type" value="Genomic_DNA"/>
</dbReference>
<feature type="region of interest" description="Disordered" evidence="4">
    <location>
        <begin position="973"/>
        <end position="1018"/>
    </location>
</feature>
<feature type="region of interest" description="Disordered" evidence="4">
    <location>
        <begin position="1322"/>
        <end position="1477"/>
    </location>
</feature>
<feature type="compositionally biased region" description="Basic and acidic residues" evidence="4">
    <location>
        <begin position="1782"/>
        <end position="1797"/>
    </location>
</feature>
<evidence type="ECO:0000256" key="1">
    <source>
        <dbReference type="ARBA" id="ARBA00009689"/>
    </source>
</evidence>
<dbReference type="InterPro" id="IPR031802">
    <property type="entry name" value="FAM193_C"/>
</dbReference>
<evidence type="ECO:0000259" key="5">
    <source>
        <dbReference type="Pfam" id="PF15914"/>
    </source>
</evidence>
<keyword evidence="3" id="KW-0175">Coiled coil</keyword>
<reference evidence="6" key="1">
    <citation type="submission" date="2021-07" db="EMBL/GenBank/DDBJ databases">
        <authorList>
            <person name="Catto M.A."/>
            <person name="Jacobson A."/>
            <person name="Kennedy G."/>
            <person name="Labadie P."/>
            <person name="Hunt B.G."/>
            <person name="Srinivasan R."/>
        </authorList>
    </citation>
    <scope>NUCLEOTIDE SEQUENCE</scope>
    <source>
        <strain evidence="6">PL_HMW_Pooled</strain>
        <tissue evidence="6">Head</tissue>
    </source>
</reference>
<feature type="compositionally biased region" description="Basic residues" evidence="4">
    <location>
        <begin position="2024"/>
        <end position="2034"/>
    </location>
</feature>
<feature type="compositionally biased region" description="Low complexity" evidence="4">
    <location>
        <begin position="1673"/>
        <end position="1692"/>
    </location>
</feature>
<evidence type="ECO:0000256" key="4">
    <source>
        <dbReference type="SAM" id="MobiDB-lite"/>
    </source>
</evidence>
<feature type="region of interest" description="Disordered" evidence="4">
    <location>
        <begin position="2160"/>
        <end position="2220"/>
    </location>
</feature>
<feature type="compositionally biased region" description="Polar residues" evidence="4">
    <location>
        <begin position="2038"/>
        <end position="2054"/>
    </location>
</feature>
<comment type="caution">
    <text evidence="6">The sequence shown here is derived from an EMBL/GenBank/DDBJ whole genome shotgun (WGS) entry which is preliminary data.</text>
</comment>
<feature type="compositionally biased region" description="Polar residues" evidence="4">
    <location>
        <begin position="1982"/>
        <end position="2000"/>
    </location>
</feature>